<dbReference type="Gene3D" id="1.10.150.50">
    <property type="entry name" value="Transcription Factor, Ets-1"/>
    <property type="match status" value="1"/>
</dbReference>
<dbReference type="GO" id="GO:0005634">
    <property type="term" value="C:nucleus"/>
    <property type="evidence" value="ECO:0007669"/>
    <property type="project" value="UniProtKB-SubCell"/>
</dbReference>
<dbReference type="SMART" id="SM00561">
    <property type="entry name" value="MBT"/>
    <property type="match status" value="2"/>
</dbReference>
<dbReference type="SMART" id="SM00454">
    <property type="entry name" value="SAM"/>
    <property type="match status" value="1"/>
</dbReference>
<dbReference type="EMBL" id="JAUCMV010000005">
    <property type="protein sequence ID" value="KAK0393438.1"/>
    <property type="molecule type" value="Genomic_DNA"/>
</dbReference>
<feature type="compositionally biased region" description="Low complexity" evidence="6">
    <location>
        <begin position="26"/>
        <end position="37"/>
    </location>
</feature>
<gene>
    <name evidence="8" type="ORF">QR680_000213</name>
</gene>
<evidence type="ECO:0000256" key="3">
    <source>
        <dbReference type="ARBA" id="ARBA00022737"/>
    </source>
</evidence>
<dbReference type="AlphaFoldDB" id="A0AA39LDN2"/>
<evidence type="ECO:0000256" key="5">
    <source>
        <dbReference type="PROSITE-ProRule" id="PRU00459"/>
    </source>
</evidence>
<keyword evidence="2" id="KW-0678">Repressor</keyword>
<dbReference type="SUPFAM" id="SSF63748">
    <property type="entry name" value="Tudor/PWWP/MBT"/>
    <property type="match status" value="2"/>
</dbReference>
<evidence type="ECO:0000256" key="2">
    <source>
        <dbReference type="ARBA" id="ARBA00022491"/>
    </source>
</evidence>
<dbReference type="Pfam" id="PF02820">
    <property type="entry name" value="MBT"/>
    <property type="match status" value="2"/>
</dbReference>
<keyword evidence="9" id="KW-1185">Reference proteome</keyword>
<dbReference type="Proteomes" id="UP001175271">
    <property type="component" value="Unassembled WGS sequence"/>
</dbReference>
<sequence length="759" mass="83767">MPILAATIVTPTEAAPPDSLLSRMLSPASQPSTSSPSHTNMQSIPPTPPPSKEGLSASPEESSNNQKGKRSKEPSITRTGNQQTNSITETIETIQDETPLFTWTAYLLSTKSIAAPEECFFQSKKKLTNNFKIGYKLVVPDPRGLGTNCLATIIRIYKAWICVRLDGEDTSNDHWIVCDDSQLCPVRDGGEGLQPPVGFTRNPANFRMFVNRQLNLDKDGQSVLCSESWFTPIDSSCCPEENLFLPGMKCELVERRNFSGAPCVVTVSEVHGDTLLLSFDGSSDHVVKEHFQSRYIYPCGWGERNEAPVIPPVFPGPKRTKRKSNVGPRITPKMAKEPRSKKARLTVEALDTSASQAVSATRNDEEKPQNGIKVELISEEARTPSTPNSSLLPQRASSSGVQMPVQENNDDSPPSTSSTASGLPQLAAAQPSTTTPAPSEVHIKTEVEPPAKPVAQESIPEEPKEPPASIPEDPEAKPAPPTVMDQPKPKRIMKTARKGKRTYQRTNSAEKKKVRKKKVTNQQKPSSSKGAESDVVFCQKNENGVPDEITIYINHGCAHKSSLLDMRRVMDLPKRIGPTAPHHLYREIIQGLLNSVPRERIITAWNKLPVGNCKKLTVTACIKHMTYTHYLPVPSSASACIDIVRTFMNSLGVCKNFISTTGERCNSCFRFVKRPVPPPPEYHSWSVEQTAQFVAAEINTELKNIFIHNEIDGRAMSLLTQQNIMDYMKLSLGVAMKIVSILNQLNQEHEKALRHQFAS</sequence>
<reference evidence="8" key="1">
    <citation type="submission" date="2023-06" db="EMBL/GenBank/DDBJ databases">
        <title>Genomic analysis of the entomopathogenic nematode Steinernema hermaphroditum.</title>
        <authorList>
            <person name="Schwarz E.M."/>
            <person name="Heppert J.K."/>
            <person name="Baniya A."/>
            <person name="Schwartz H.T."/>
            <person name="Tan C.-H."/>
            <person name="Antoshechkin I."/>
            <person name="Sternberg P.W."/>
            <person name="Goodrich-Blair H."/>
            <person name="Dillman A.R."/>
        </authorList>
    </citation>
    <scope>NUCLEOTIDE SEQUENCE</scope>
    <source>
        <strain evidence="8">PS9179</strain>
        <tissue evidence="8">Whole animal</tissue>
    </source>
</reference>
<evidence type="ECO:0000313" key="8">
    <source>
        <dbReference type="EMBL" id="KAK0393438.1"/>
    </source>
</evidence>
<dbReference type="InterPro" id="IPR001660">
    <property type="entry name" value="SAM"/>
</dbReference>
<dbReference type="InterPro" id="IPR038348">
    <property type="entry name" value="SLED_sf"/>
</dbReference>
<dbReference type="GO" id="GO:0003682">
    <property type="term" value="F:chromatin binding"/>
    <property type="evidence" value="ECO:0007669"/>
    <property type="project" value="TreeGrafter"/>
</dbReference>
<keyword evidence="3" id="KW-0677">Repeat</keyword>
<feature type="repeat" description="MBT" evidence="5">
    <location>
        <begin position="101"/>
        <end position="196"/>
    </location>
</feature>
<dbReference type="SUPFAM" id="SSF47769">
    <property type="entry name" value="SAM/Pointed domain"/>
    <property type="match status" value="1"/>
</dbReference>
<evidence type="ECO:0000313" key="9">
    <source>
        <dbReference type="Proteomes" id="UP001175271"/>
    </source>
</evidence>
<dbReference type="InterPro" id="IPR013761">
    <property type="entry name" value="SAM/pointed_sf"/>
</dbReference>
<feature type="compositionally biased region" description="Polar residues" evidence="6">
    <location>
        <begin position="74"/>
        <end position="86"/>
    </location>
</feature>
<accession>A0AA39LDN2</accession>
<dbReference type="InterPro" id="IPR004092">
    <property type="entry name" value="Mbt"/>
</dbReference>
<feature type="compositionally biased region" description="Polar residues" evidence="6">
    <location>
        <begin position="520"/>
        <end position="530"/>
    </location>
</feature>
<evidence type="ECO:0000256" key="1">
    <source>
        <dbReference type="ARBA" id="ARBA00004123"/>
    </source>
</evidence>
<feature type="compositionally biased region" description="Polar residues" evidence="6">
    <location>
        <begin position="383"/>
        <end position="407"/>
    </location>
</feature>
<dbReference type="InterPro" id="IPR050548">
    <property type="entry name" value="PcG_chromatin_remod_factors"/>
</dbReference>
<proteinExistence type="predicted"/>
<dbReference type="PROSITE" id="PS51079">
    <property type="entry name" value="MBT"/>
    <property type="match status" value="2"/>
</dbReference>
<feature type="compositionally biased region" description="Basic residues" evidence="6">
    <location>
        <begin position="489"/>
        <end position="503"/>
    </location>
</feature>
<dbReference type="InterPro" id="IPR021987">
    <property type="entry name" value="SLED"/>
</dbReference>
<dbReference type="PANTHER" id="PTHR12247">
    <property type="entry name" value="POLYCOMB GROUP PROTEIN"/>
    <property type="match status" value="1"/>
</dbReference>
<name>A0AA39LDN2_9BILA</name>
<feature type="domain" description="SAM" evidence="7">
    <location>
        <begin position="682"/>
        <end position="748"/>
    </location>
</feature>
<dbReference type="GO" id="GO:0045892">
    <property type="term" value="P:negative regulation of DNA-templated transcription"/>
    <property type="evidence" value="ECO:0007669"/>
    <property type="project" value="TreeGrafter"/>
</dbReference>
<dbReference type="Pfam" id="PF12140">
    <property type="entry name" value="SLED"/>
    <property type="match status" value="1"/>
</dbReference>
<dbReference type="PANTHER" id="PTHR12247:SF132">
    <property type="entry name" value="POLYCOMB PROTEIN SCM"/>
    <property type="match status" value="1"/>
</dbReference>
<dbReference type="Gene3D" id="3.90.1150.190">
    <property type="entry name" value="SLED domain"/>
    <property type="match status" value="1"/>
</dbReference>
<feature type="region of interest" description="Disordered" evidence="6">
    <location>
        <begin position="312"/>
        <end position="533"/>
    </location>
</feature>
<feature type="compositionally biased region" description="Polar residues" evidence="6">
    <location>
        <begin position="352"/>
        <end position="361"/>
    </location>
</feature>
<feature type="region of interest" description="Disordered" evidence="6">
    <location>
        <begin position="1"/>
        <end position="91"/>
    </location>
</feature>
<evidence type="ECO:0000256" key="4">
    <source>
        <dbReference type="ARBA" id="ARBA00023242"/>
    </source>
</evidence>
<keyword evidence="4" id="KW-0539">Nucleus</keyword>
<dbReference type="Gene3D" id="2.30.30.140">
    <property type="match status" value="2"/>
</dbReference>
<comment type="subcellular location">
    <subcellularLocation>
        <location evidence="1">Nucleus</location>
    </subcellularLocation>
</comment>
<feature type="repeat" description="MBT" evidence="5">
    <location>
        <begin position="210"/>
        <end position="312"/>
    </location>
</feature>
<comment type="caution">
    <text evidence="8">The sequence shown here is derived from an EMBL/GenBank/DDBJ whole genome shotgun (WGS) entry which is preliminary data.</text>
</comment>
<organism evidence="8 9">
    <name type="scientific">Steinernema hermaphroditum</name>
    <dbReference type="NCBI Taxonomy" id="289476"/>
    <lineage>
        <taxon>Eukaryota</taxon>
        <taxon>Metazoa</taxon>
        <taxon>Ecdysozoa</taxon>
        <taxon>Nematoda</taxon>
        <taxon>Chromadorea</taxon>
        <taxon>Rhabditida</taxon>
        <taxon>Tylenchina</taxon>
        <taxon>Panagrolaimomorpha</taxon>
        <taxon>Strongyloidoidea</taxon>
        <taxon>Steinernematidae</taxon>
        <taxon>Steinernema</taxon>
    </lineage>
</organism>
<dbReference type="GO" id="GO:0042393">
    <property type="term" value="F:histone binding"/>
    <property type="evidence" value="ECO:0007669"/>
    <property type="project" value="TreeGrafter"/>
</dbReference>
<feature type="compositionally biased region" description="Low complexity" evidence="6">
    <location>
        <begin position="411"/>
        <end position="439"/>
    </location>
</feature>
<evidence type="ECO:0000256" key="6">
    <source>
        <dbReference type="SAM" id="MobiDB-lite"/>
    </source>
</evidence>
<evidence type="ECO:0000259" key="7">
    <source>
        <dbReference type="SMART" id="SM00454"/>
    </source>
</evidence>
<protein>
    <recommendedName>
        <fullName evidence="7">SAM domain-containing protein</fullName>
    </recommendedName>
</protein>